<feature type="transmembrane region" description="Helical" evidence="1">
    <location>
        <begin position="43"/>
        <end position="68"/>
    </location>
</feature>
<dbReference type="EMBL" id="BMXG01000044">
    <property type="protein sequence ID" value="GHC14154.1"/>
    <property type="molecule type" value="Genomic_DNA"/>
</dbReference>
<keyword evidence="1" id="KW-0812">Transmembrane</keyword>
<evidence type="ECO:0000256" key="1">
    <source>
        <dbReference type="SAM" id="Phobius"/>
    </source>
</evidence>
<comment type="caution">
    <text evidence="2">The sequence shown here is derived from an EMBL/GenBank/DDBJ whole genome shotgun (WGS) entry which is preliminary data.</text>
</comment>
<name>A0A8J3DLC8_9BACT</name>
<evidence type="ECO:0000313" key="3">
    <source>
        <dbReference type="Proteomes" id="UP000642829"/>
    </source>
</evidence>
<feature type="transmembrane region" description="Helical" evidence="1">
    <location>
        <begin position="12"/>
        <end position="31"/>
    </location>
</feature>
<reference evidence="2" key="1">
    <citation type="journal article" date="2014" name="Int. J. Syst. Evol. Microbiol.">
        <title>Complete genome sequence of Corynebacterium casei LMG S-19264T (=DSM 44701T), isolated from a smear-ripened cheese.</title>
        <authorList>
            <consortium name="US DOE Joint Genome Institute (JGI-PGF)"/>
            <person name="Walter F."/>
            <person name="Albersmeier A."/>
            <person name="Kalinowski J."/>
            <person name="Ruckert C."/>
        </authorList>
    </citation>
    <scope>NUCLEOTIDE SEQUENCE</scope>
    <source>
        <strain evidence="2">KCTC 12870</strain>
    </source>
</reference>
<keyword evidence="1" id="KW-1133">Transmembrane helix</keyword>
<accession>A0A8J3DLC8</accession>
<dbReference type="Proteomes" id="UP000642829">
    <property type="component" value="Unassembled WGS sequence"/>
</dbReference>
<keyword evidence="1" id="KW-0472">Membrane</keyword>
<organism evidence="2 3">
    <name type="scientific">Cerasicoccus arenae</name>
    <dbReference type="NCBI Taxonomy" id="424488"/>
    <lineage>
        <taxon>Bacteria</taxon>
        <taxon>Pseudomonadati</taxon>
        <taxon>Verrucomicrobiota</taxon>
        <taxon>Opitutia</taxon>
        <taxon>Puniceicoccales</taxon>
        <taxon>Cerasicoccaceae</taxon>
        <taxon>Cerasicoccus</taxon>
    </lineage>
</organism>
<proteinExistence type="predicted"/>
<reference evidence="2" key="2">
    <citation type="submission" date="2020-09" db="EMBL/GenBank/DDBJ databases">
        <authorList>
            <person name="Sun Q."/>
            <person name="Kim S."/>
        </authorList>
    </citation>
    <scope>NUCLEOTIDE SEQUENCE</scope>
    <source>
        <strain evidence="2">KCTC 12870</strain>
    </source>
</reference>
<keyword evidence="3" id="KW-1185">Reference proteome</keyword>
<dbReference type="RefSeq" id="WP_189517619.1">
    <property type="nucleotide sequence ID" value="NZ_BMXG01000044.1"/>
</dbReference>
<evidence type="ECO:0000313" key="2">
    <source>
        <dbReference type="EMBL" id="GHC14154.1"/>
    </source>
</evidence>
<sequence length="126" mass="14643">MKPKVKKFIDAFVLYGYLGIPSIFVLELFFNGAISNSIQDTPLWVKIFLLIFLGLPMIIVPFVMWAYAMGKSDEIENKKEGTQLYYLAQLIGDKIGLLYYWRYIRTGKDPEFFGPLKKYIILEQDA</sequence>
<dbReference type="AlphaFoldDB" id="A0A8J3DLC8"/>
<protein>
    <submittedName>
        <fullName evidence="2">Uncharacterized protein</fullName>
    </submittedName>
</protein>
<gene>
    <name evidence="2" type="ORF">GCM10007047_34230</name>
</gene>